<dbReference type="Gene3D" id="3.10.590.10">
    <property type="entry name" value="ph1033 like domains"/>
    <property type="match status" value="1"/>
</dbReference>
<evidence type="ECO:0000313" key="4">
    <source>
        <dbReference type="Proteomes" id="UP000230821"/>
    </source>
</evidence>
<organism evidence="3 4">
    <name type="scientific">candidate division KSB3 bacterium</name>
    <dbReference type="NCBI Taxonomy" id="2044937"/>
    <lineage>
        <taxon>Bacteria</taxon>
        <taxon>candidate division KSB3</taxon>
    </lineage>
</organism>
<feature type="domain" description="EVE" evidence="2">
    <location>
        <begin position="2"/>
        <end position="148"/>
    </location>
</feature>
<dbReference type="InterPro" id="IPR047197">
    <property type="entry name" value="THYN1-like_EVE"/>
</dbReference>
<evidence type="ECO:0000313" key="3">
    <source>
        <dbReference type="EMBL" id="PIE31587.1"/>
    </source>
</evidence>
<dbReference type="PANTHER" id="PTHR14087:SF7">
    <property type="entry name" value="THYMOCYTE NUCLEAR PROTEIN 1"/>
    <property type="match status" value="1"/>
</dbReference>
<name>A0A2G6K7D2_9BACT</name>
<evidence type="ECO:0000256" key="1">
    <source>
        <dbReference type="ARBA" id="ARBA00022553"/>
    </source>
</evidence>
<accession>A0A2G6K7D2</accession>
<protein>
    <submittedName>
        <fullName evidence="3">EVE domain-containing protein</fullName>
    </submittedName>
</protein>
<gene>
    <name evidence="3" type="ORF">CSA56_17870</name>
</gene>
<reference evidence="3 4" key="1">
    <citation type="submission" date="2017-10" db="EMBL/GenBank/DDBJ databases">
        <title>Novel microbial diversity and functional potential in the marine mammal oral microbiome.</title>
        <authorList>
            <person name="Dudek N.K."/>
            <person name="Sun C.L."/>
            <person name="Burstein D."/>
            <person name="Kantor R.S."/>
            <person name="Aliaga Goltsman D.S."/>
            <person name="Bik E.M."/>
            <person name="Thomas B.C."/>
            <person name="Banfield J.F."/>
            <person name="Relman D.A."/>
        </authorList>
    </citation>
    <scope>NUCLEOTIDE SEQUENCE [LARGE SCALE GENOMIC DNA]</scope>
    <source>
        <strain evidence="3">DOLJORAL78_47_16</strain>
    </source>
</reference>
<comment type="caution">
    <text evidence="3">The sequence shown here is derived from an EMBL/GenBank/DDBJ whole genome shotgun (WGS) entry which is preliminary data.</text>
</comment>
<dbReference type="FunFam" id="3.10.590.10:FF:000003">
    <property type="entry name" value="Thymocyte nuclear protein 1"/>
    <property type="match status" value="1"/>
</dbReference>
<dbReference type="Pfam" id="PF01878">
    <property type="entry name" value="EVE"/>
    <property type="match status" value="1"/>
</dbReference>
<proteinExistence type="predicted"/>
<keyword evidence="1" id="KW-0597">Phosphoprotein</keyword>
<dbReference type="AlphaFoldDB" id="A0A2G6K7D2"/>
<dbReference type="InterPro" id="IPR015947">
    <property type="entry name" value="PUA-like_sf"/>
</dbReference>
<evidence type="ECO:0000259" key="2">
    <source>
        <dbReference type="Pfam" id="PF01878"/>
    </source>
</evidence>
<dbReference type="Proteomes" id="UP000230821">
    <property type="component" value="Unassembled WGS sequence"/>
</dbReference>
<sequence>MKYWLMKSDPDEFSIEDLKNRPNQTEPWDGVRNYQARNFMRDEMQIGDKVLFYHSQKNPSIVGTATVVTTGYPDHTAWDPQSSHFDSRSTPETPVWYMVDIQLDQEFSQPLTLKFLRTQQELDDMMLLRKGIRLSVQPVTQEEFEYILLLNTIKSK</sequence>
<dbReference type="SUPFAM" id="SSF88697">
    <property type="entry name" value="PUA domain-like"/>
    <property type="match status" value="1"/>
</dbReference>
<dbReference type="CDD" id="cd21133">
    <property type="entry name" value="EVE"/>
    <property type="match status" value="1"/>
</dbReference>
<dbReference type="PANTHER" id="PTHR14087">
    <property type="entry name" value="THYMOCYTE NUCLEAR PROTEIN 1"/>
    <property type="match status" value="1"/>
</dbReference>
<dbReference type="EMBL" id="PDSK01000138">
    <property type="protein sequence ID" value="PIE31587.1"/>
    <property type="molecule type" value="Genomic_DNA"/>
</dbReference>
<dbReference type="InterPro" id="IPR002740">
    <property type="entry name" value="EVE_domain"/>
</dbReference>
<dbReference type="InterPro" id="IPR052181">
    <property type="entry name" value="5hmC_binding"/>
</dbReference>